<accession>I4EZM4</accession>
<evidence type="ECO:0000313" key="5">
    <source>
        <dbReference type="Proteomes" id="UP000006461"/>
    </source>
</evidence>
<dbReference type="GO" id="GO:0006508">
    <property type="term" value="P:proteolysis"/>
    <property type="evidence" value="ECO:0007669"/>
    <property type="project" value="InterPro"/>
</dbReference>
<proteinExistence type="predicted"/>
<dbReference type="InterPro" id="IPR007484">
    <property type="entry name" value="Peptidase_M28"/>
</dbReference>
<feature type="transmembrane region" description="Helical" evidence="1">
    <location>
        <begin position="361"/>
        <end position="382"/>
    </location>
</feature>
<feature type="signal peptide" evidence="2">
    <location>
        <begin position="1"/>
        <end position="24"/>
    </location>
</feature>
<protein>
    <submittedName>
        <fullName evidence="4">Membrane metallopeptidase</fullName>
    </submittedName>
</protein>
<dbReference type="eggNOG" id="COG2234">
    <property type="taxonomic scope" value="Bacteria"/>
</dbReference>
<dbReference type="Proteomes" id="UP000006461">
    <property type="component" value="Chromosome"/>
</dbReference>
<name>I4EZM4_MODI5</name>
<feature type="domain" description="Peptidase M28" evidence="3">
    <location>
        <begin position="106"/>
        <end position="294"/>
    </location>
</feature>
<dbReference type="Pfam" id="PF04389">
    <property type="entry name" value="Peptidase_M28"/>
    <property type="match status" value="1"/>
</dbReference>
<dbReference type="Gene3D" id="3.40.630.10">
    <property type="entry name" value="Zn peptidases"/>
    <property type="match status" value="1"/>
</dbReference>
<evidence type="ECO:0000313" key="4">
    <source>
        <dbReference type="EMBL" id="CCH88837.1"/>
    </source>
</evidence>
<dbReference type="EMBL" id="FO203431">
    <property type="protein sequence ID" value="CCH88837.1"/>
    <property type="molecule type" value="Genomic_DNA"/>
</dbReference>
<dbReference type="OrthoDB" id="9778250at2"/>
<dbReference type="OMA" id="DHFDYHT"/>
<keyword evidence="1" id="KW-0472">Membrane</keyword>
<reference evidence="4 5" key="1">
    <citation type="journal article" date="2012" name="J. Bacteriol.">
        <title>Genome Sequence of Radiation-Resistant Modestobacter marinus Strain BC501, a Representative Actinobacterium That Thrives on Calcareous Stone Surfaces.</title>
        <authorList>
            <person name="Normand P."/>
            <person name="Gury J."/>
            <person name="Pujic P."/>
            <person name="Chouaia B."/>
            <person name="Crotti E."/>
            <person name="Brusetti L."/>
            <person name="Daffonchio D."/>
            <person name="Vacherie B."/>
            <person name="Barbe V."/>
            <person name="Medigue C."/>
            <person name="Calteau A."/>
            <person name="Ghodhbane-Gtari F."/>
            <person name="Essoussi I."/>
            <person name="Nouioui I."/>
            <person name="Abbassi-Ghozzi I."/>
            <person name="Gtari M."/>
        </authorList>
    </citation>
    <scope>NUCLEOTIDE SEQUENCE [LARGE SCALE GENOMIC DNA]</scope>
    <source>
        <strain evidence="5">BC 501</strain>
    </source>
</reference>
<dbReference type="STRING" id="477641.MODMU_3425"/>
<feature type="transmembrane region" description="Helical" evidence="1">
    <location>
        <begin position="456"/>
        <end position="474"/>
    </location>
</feature>
<dbReference type="HOGENOM" id="CLU_019249_1_0_11"/>
<feature type="transmembrane region" description="Helical" evidence="1">
    <location>
        <begin position="330"/>
        <end position="349"/>
    </location>
</feature>
<evidence type="ECO:0000259" key="3">
    <source>
        <dbReference type="Pfam" id="PF04389"/>
    </source>
</evidence>
<evidence type="ECO:0000256" key="1">
    <source>
        <dbReference type="SAM" id="Phobius"/>
    </source>
</evidence>
<dbReference type="SUPFAM" id="SSF53187">
    <property type="entry name" value="Zn-dependent exopeptidases"/>
    <property type="match status" value="1"/>
</dbReference>
<feature type="transmembrane region" description="Helical" evidence="1">
    <location>
        <begin position="486"/>
        <end position="507"/>
    </location>
</feature>
<feature type="chain" id="PRO_5038783013" evidence="2">
    <location>
        <begin position="25"/>
        <end position="761"/>
    </location>
</feature>
<feature type="transmembrane region" description="Helical" evidence="1">
    <location>
        <begin position="402"/>
        <end position="422"/>
    </location>
</feature>
<feature type="transmembrane region" description="Helical" evidence="1">
    <location>
        <begin position="546"/>
        <end position="565"/>
    </location>
</feature>
<gene>
    <name evidence="4" type="ordered locus">MODMU_3425</name>
</gene>
<dbReference type="KEGG" id="mmar:MODMU_3425"/>
<keyword evidence="2" id="KW-0732">Signal</keyword>
<feature type="transmembrane region" description="Helical" evidence="1">
    <location>
        <begin position="513"/>
        <end position="534"/>
    </location>
</feature>
<keyword evidence="5" id="KW-1185">Reference proteome</keyword>
<evidence type="ECO:0000256" key="2">
    <source>
        <dbReference type="SAM" id="SignalP"/>
    </source>
</evidence>
<keyword evidence="1" id="KW-1133">Transmembrane helix</keyword>
<dbReference type="InterPro" id="IPR045175">
    <property type="entry name" value="M28_fam"/>
</dbReference>
<sequence length="761" mass="76895">MRAGRLLGLVALLLLGALAALSIAALQPPAPAPVDAPADEFSAGRAFEHVQQLAAETHVTGSPANDRVRRYVVDTLQGLGLQTRVQDAVGADPGDPGEVEMARVRNVVAVLPGTDPTGRLFLVAHHDSVETGPGGNDDAAGVSSVLETVRALSQGPRLRNDVVVVLTDAEEACLCGAEAFADADPLAADGGVVLNLEARGTGGPPIMFETALGNADLAGVYAGAAPHPVATSFAVEVYRALPNDTDFSPLLAAGFTGLNTAYIDGSAAYHTPEDTPERMDRGSLQAMGDNTLALTRALGDDDLGALAEPAAGDAVYFPVLGGLVRYPGALVWPVAGLAVVAVGALAVVARRRTGTSLRRSLAGFGLAAVPVVLAPLAAQGAWALLVAVRPGYAGLIDPWRPGWYRLGVVALVLAVLLVWYALLRRRVGADALAVGGLGWLAVLGVVLAAAAPGGSYLTAVPALVAALVGVVGLLETPAWVRPLAGLVAGAVAVLVLAPTIALFFPALGLATGAAPALFAVLLGLVLLPVLEPLFGSTGAGRAARALVPGVAVLLTLALFGTGLAVDRFDAAHPVPTQLMYALDADRGEAWWISTEDDPVGWTAAYLDGSEDLSGTFPLLAGGLATGAAEPADLPAPTLTASATDLGDGRREVSVQVGSRRAARLLVLDVAGARVTGATVAGRAVPGGVLGEDRLSVTFHAPPDGGVAATFVVEGDGPVTVRAIDGSDGLADLPGFTPRPEGVGVAGTHTSDLLLVVTSRTL</sequence>
<feature type="transmembrane region" description="Helical" evidence="1">
    <location>
        <begin position="429"/>
        <end position="450"/>
    </location>
</feature>
<dbReference type="AlphaFoldDB" id="I4EZM4"/>
<dbReference type="GO" id="GO:0008235">
    <property type="term" value="F:metalloexopeptidase activity"/>
    <property type="evidence" value="ECO:0007669"/>
    <property type="project" value="InterPro"/>
</dbReference>
<keyword evidence="1" id="KW-0812">Transmembrane</keyword>
<dbReference type="PANTHER" id="PTHR12147:SF26">
    <property type="entry name" value="PEPTIDASE M28 DOMAIN-CONTAINING PROTEIN"/>
    <property type="match status" value="1"/>
</dbReference>
<organism evidence="4 5">
    <name type="scientific">Modestobacter italicus (strain DSM 44449 / CECT 9708 / BC 501)</name>
    <dbReference type="NCBI Taxonomy" id="2732864"/>
    <lineage>
        <taxon>Bacteria</taxon>
        <taxon>Bacillati</taxon>
        <taxon>Actinomycetota</taxon>
        <taxon>Actinomycetes</taxon>
        <taxon>Geodermatophilales</taxon>
        <taxon>Geodermatophilaceae</taxon>
        <taxon>Modestobacter</taxon>
    </lineage>
</organism>
<dbReference type="PANTHER" id="PTHR12147">
    <property type="entry name" value="METALLOPEPTIDASE M28 FAMILY MEMBER"/>
    <property type="match status" value="1"/>
</dbReference>